<accession>A0ABU7W2T0</accession>
<organism evidence="1 2">
    <name type="scientific">Winogradskyella poriferorum</name>
    <dbReference type="NCBI Taxonomy" id="307627"/>
    <lineage>
        <taxon>Bacteria</taxon>
        <taxon>Pseudomonadati</taxon>
        <taxon>Bacteroidota</taxon>
        <taxon>Flavobacteriia</taxon>
        <taxon>Flavobacteriales</taxon>
        <taxon>Flavobacteriaceae</taxon>
        <taxon>Winogradskyella</taxon>
    </lineage>
</organism>
<comment type="caution">
    <text evidence="1">The sequence shown here is derived from an EMBL/GenBank/DDBJ whole genome shotgun (WGS) entry which is preliminary data.</text>
</comment>
<evidence type="ECO:0000313" key="1">
    <source>
        <dbReference type="EMBL" id="MEF3077813.1"/>
    </source>
</evidence>
<gene>
    <name evidence="1" type="ORF">V1468_02250</name>
</gene>
<dbReference type="EMBL" id="JAZHOU010000001">
    <property type="protein sequence ID" value="MEF3077813.1"/>
    <property type="molecule type" value="Genomic_DNA"/>
</dbReference>
<evidence type="ECO:0000313" key="2">
    <source>
        <dbReference type="Proteomes" id="UP001356704"/>
    </source>
</evidence>
<proteinExistence type="predicted"/>
<sequence length="222" mass="26288">MEAKYKIGYIDEDIKQVKKYQRRFKNFGIEIIGYEFHQGMSLDELMNQVYESDIDLLMIDYKLNETNQVTFNGEIVESEFYDKKPLFPHIIFTNKVEQAEPHVEDWKIIFDKDDIFSEDDEDEKKVHHFITTLIKSIEQYRNHVNKKKVIVSELLEKGEKEGLTASEKDLLVTKQDELLALDKSERNEIPKHLLTEKKLDDLAKTKKDAEAFLQSLIDKRKK</sequence>
<reference evidence="1 2" key="1">
    <citation type="submission" date="2024-02" db="EMBL/GenBank/DDBJ databases">
        <title>Winogradskyella poriferorum JCM 12885.</title>
        <authorList>
            <person name="Zhang D.-F."/>
            <person name="Fu Z.-Y."/>
        </authorList>
    </citation>
    <scope>NUCLEOTIDE SEQUENCE [LARGE SCALE GENOMIC DNA]</scope>
    <source>
        <strain evidence="1 2">JCM 12885</strain>
    </source>
</reference>
<dbReference type="RefSeq" id="WP_331808628.1">
    <property type="nucleotide sequence ID" value="NZ_JAZHOU010000001.1"/>
</dbReference>
<protein>
    <submittedName>
        <fullName evidence="1">Uncharacterized protein</fullName>
    </submittedName>
</protein>
<dbReference type="Proteomes" id="UP001356704">
    <property type="component" value="Unassembled WGS sequence"/>
</dbReference>
<keyword evidence="2" id="KW-1185">Reference proteome</keyword>
<name>A0ABU7W2T0_9FLAO</name>